<dbReference type="AlphaFoldDB" id="A0A7S0FL78"/>
<protein>
    <submittedName>
        <fullName evidence="1">Uncharacterized protein</fullName>
    </submittedName>
</protein>
<name>A0A7S0FL78_9DINO</name>
<gene>
    <name evidence="1" type="ORF">PBAH0796_LOCUS17386</name>
</gene>
<sequence length="302" mass="32505">MALLESALIGHNASLMKASFGRVCSSGELTTTSGGSSGADSPYNDTFCAESIPDVDTTSAPPCSWRIVWCWERCHKQEAAYKREVLGEAARKAGASLVCLKKANKFAAWLAKSQRPPYILLTDWRELKPCLSYASQEHLSNQPVFTVVLCEDPEKKPFGRAAAWAERVGPRPDPVHVCKDLDFLLAFLDKLGGCPRPAKEPPTPIALEPRIAQALGCPPPMPWTPPYMAPPAVPAPCPTMPCFGQLVLATTPISARPPSPDVVAPATTSAMVQQVLSQVGAPQDATELARVLRAAMPESYDE</sequence>
<accession>A0A7S0FL78</accession>
<evidence type="ECO:0000313" key="1">
    <source>
        <dbReference type="EMBL" id="CAD8365439.1"/>
    </source>
</evidence>
<reference evidence="1" key="1">
    <citation type="submission" date="2021-01" db="EMBL/GenBank/DDBJ databases">
        <authorList>
            <person name="Corre E."/>
            <person name="Pelletier E."/>
            <person name="Niang G."/>
            <person name="Scheremetjew M."/>
            <person name="Finn R."/>
            <person name="Kale V."/>
            <person name="Holt S."/>
            <person name="Cochrane G."/>
            <person name="Meng A."/>
            <person name="Brown T."/>
            <person name="Cohen L."/>
        </authorList>
    </citation>
    <scope>NUCLEOTIDE SEQUENCE</scope>
    <source>
        <strain evidence="1">Pbaha01</strain>
    </source>
</reference>
<organism evidence="1">
    <name type="scientific">Pyrodinium bahamense</name>
    <dbReference type="NCBI Taxonomy" id="73915"/>
    <lineage>
        <taxon>Eukaryota</taxon>
        <taxon>Sar</taxon>
        <taxon>Alveolata</taxon>
        <taxon>Dinophyceae</taxon>
        <taxon>Gonyaulacales</taxon>
        <taxon>Pyrocystaceae</taxon>
        <taxon>Pyrodinium</taxon>
    </lineage>
</organism>
<proteinExistence type="predicted"/>
<dbReference type="EMBL" id="HBEG01028570">
    <property type="protein sequence ID" value="CAD8365439.1"/>
    <property type="molecule type" value="Transcribed_RNA"/>
</dbReference>